<accession>A0A5J5DGR5</accession>
<name>A0A5J5DGR5_9PERO</name>
<gene>
    <name evidence="2" type="ORF">FQN60_017977</name>
</gene>
<keyword evidence="3" id="KW-1185">Reference proteome</keyword>
<evidence type="ECO:0000313" key="2">
    <source>
        <dbReference type="EMBL" id="KAA8592522.1"/>
    </source>
</evidence>
<proteinExistence type="predicted"/>
<comment type="caution">
    <text evidence="2">The sequence shown here is derived from an EMBL/GenBank/DDBJ whole genome shotgun (WGS) entry which is preliminary data.</text>
</comment>
<feature type="signal peptide" evidence="1">
    <location>
        <begin position="1"/>
        <end position="17"/>
    </location>
</feature>
<feature type="chain" id="PRO_5023834833" evidence="1">
    <location>
        <begin position="18"/>
        <end position="70"/>
    </location>
</feature>
<evidence type="ECO:0000256" key="1">
    <source>
        <dbReference type="SAM" id="SignalP"/>
    </source>
</evidence>
<reference evidence="2 3" key="1">
    <citation type="submission" date="2019-08" db="EMBL/GenBank/DDBJ databases">
        <title>A chromosome-level genome assembly, high-density linkage maps, and genome scans reveal the genomic architecture of hybrid incompatibilities underlying speciation via character displacement in darters (Percidae: Etheostominae).</title>
        <authorList>
            <person name="Moran R.L."/>
            <person name="Catchen J.M."/>
            <person name="Fuller R.C."/>
        </authorList>
    </citation>
    <scope>NUCLEOTIDE SEQUENCE [LARGE SCALE GENOMIC DNA]</scope>
    <source>
        <strain evidence="2">EspeVRDwgs_2016</strain>
        <tissue evidence="2">Muscle</tissue>
    </source>
</reference>
<sequence length="70" mass="7704">MLALLLMRWLMANGGLAGQLDTQQVVAPGTREDTLLPTGVGVSAEREAPPMKGDFLWVWRRAEELRGRLG</sequence>
<evidence type="ECO:0000313" key="3">
    <source>
        <dbReference type="Proteomes" id="UP000327493"/>
    </source>
</evidence>
<dbReference type="AlphaFoldDB" id="A0A5J5DGR5"/>
<dbReference type="Proteomes" id="UP000327493">
    <property type="component" value="Chromosome 5"/>
</dbReference>
<protein>
    <submittedName>
        <fullName evidence="2">Uncharacterized protein</fullName>
    </submittedName>
</protein>
<organism evidence="2 3">
    <name type="scientific">Etheostoma spectabile</name>
    <name type="common">orangethroat darter</name>
    <dbReference type="NCBI Taxonomy" id="54343"/>
    <lineage>
        <taxon>Eukaryota</taxon>
        <taxon>Metazoa</taxon>
        <taxon>Chordata</taxon>
        <taxon>Craniata</taxon>
        <taxon>Vertebrata</taxon>
        <taxon>Euteleostomi</taxon>
        <taxon>Actinopterygii</taxon>
        <taxon>Neopterygii</taxon>
        <taxon>Teleostei</taxon>
        <taxon>Neoteleostei</taxon>
        <taxon>Acanthomorphata</taxon>
        <taxon>Eupercaria</taxon>
        <taxon>Perciformes</taxon>
        <taxon>Percoidei</taxon>
        <taxon>Percidae</taxon>
        <taxon>Etheostomatinae</taxon>
        <taxon>Etheostoma</taxon>
    </lineage>
</organism>
<dbReference type="EMBL" id="VOFY01000005">
    <property type="protein sequence ID" value="KAA8592522.1"/>
    <property type="molecule type" value="Genomic_DNA"/>
</dbReference>
<keyword evidence="1" id="KW-0732">Signal</keyword>